<evidence type="ECO:0000313" key="2">
    <source>
        <dbReference type="Proteomes" id="UP001179952"/>
    </source>
</evidence>
<reference evidence="1" key="2">
    <citation type="submission" date="2023-06" db="EMBL/GenBank/DDBJ databases">
        <authorList>
            <person name="Ma L."/>
            <person name="Liu K.-W."/>
            <person name="Li Z."/>
            <person name="Hsiao Y.-Y."/>
            <person name="Qi Y."/>
            <person name="Fu T."/>
            <person name="Tang G."/>
            <person name="Zhang D."/>
            <person name="Sun W.-H."/>
            <person name="Liu D.-K."/>
            <person name="Li Y."/>
            <person name="Chen G.-Z."/>
            <person name="Liu X.-D."/>
            <person name="Liao X.-Y."/>
            <person name="Jiang Y.-T."/>
            <person name="Yu X."/>
            <person name="Hao Y."/>
            <person name="Huang J."/>
            <person name="Zhao X.-W."/>
            <person name="Ke S."/>
            <person name="Chen Y.-Y."/>
            <person name="Wu W.-L."/>
            <person name="Hsu J.-L."/>
            <person name="Lin Y.-F."/>
            <person name="Huang M.-D."/>
            <person name="Li C.-Y."/>
            <person name="Huang L."/>
            <person name="Wang Z.-W."/>
            <person name="Zhao X."/>
            <person name="Zhong W.-Y."/>
            <person name="Peng D.-H."/>
            <person name="Ahmad S."/>
            <person name="Lan S."/>
            <person name="Zhang J.-S."/>
            <person name="Tsai W.-C."/>
            <person name="Van De Peer Y."/>
            <person name="Liu Z.-J."/>
        </authorList>
    </citation>
    <scope>NUCLEOTIDE SEQUENCE</scope>
    <source>
        <strain evidence="1">SCP</strain>
        <tissue evidence="1">Leaves</tissue>
    </source>
</reference>
<reference evidence="1" key="1">
    <citation type="journal article" date="2023" name="Nat. Commun.">
        <title>Diploid and tetraploid genomes of Acorus and the evolution of monocots.</title>
        <authorList>
            <person name="Ma L."/>
            <person name="Liu K.W."/>
            <person name="Li Z."/>
            <person name="Hsiao Y.Y."/>
            <person name="Qi Y."/>
            <person name="Fu T."/>
            <person name="Tang G.D."/>
            <person name="Zhang D."/>
            <person name="Sun W.H."/>
            <person name="Liu D.K."/>
            <person name="Li Y."/>
            <person name="Chen G.Z."/>
            <person name="Liu X.D."/>
            <person name="Liao X.Y."/>
            <person name="Jiang Y.T."/>
            <person name="Yu X."/>
            <person name="Hao Y."/>
            <person name="Huang J."/>
            <person name="Zhao X.W."/>
            <person name="Ke S."/>
            <person name="Chen Y.Y."/>
            <person name="Wu W.L."/>
            <person name="Hsu J.L."/>
            <person name="Lin Y.F."/>
            <person name="Huang M.D."/>
            <person name="Li C.Y."/>
            <person name="Huang L."/>
            <person name="Wang Z.W."/>
            <person name="Zhao X."/>
            <person name="Zhong W.Y."/>
            <person name="Peng D.H."/>
            <person name="Ahmad S."/>
            <person name="Lan S."/>
            <person name="Zhang J.S."/>
            <person name="Tsai W.C."/>
            <person name="Van de Peer Y."/>
            <person name="Liu Z.J."/>
        </authorList>
    </citation>
    <scope>NUCLEOTIDE SEQUENCE</scope>
    <source>
        <strain evidence="1">SCP</strain>
    </source>
</reference>
<keyword evidence="2" id="KW-1185">Reference proteome</keyword>
<accession>A0AAV9B0M6</accession>
<organism evidence="1 2">
    <name type="scientific">Acorus gramineus</name>
    <name type="common">Dwarf sweet flag</name>
    <dbReference type="NCBI Taxonomy" id="55184"/>
    <lineage>
        <taxon>Eukaryota</taxon>
        <taxon>Viridiplantae</taxon>
        <taxon>Streptophyta</taxon>
        <taxon>Embryophyta</taxon>
        <taxon>Tracheophyta</taxon>
        <taxon>Spermatophyta</taxon>
        <taxon>Magnoliopsida</taxon>
        <taxon>Liliopsida</taxon>
        <taxon>Acoraceae</taxon>
        <taxon>Acorus</taxon>
    </lineage>
</organism>
<comment type="caution">
    <text evidence="1">The sequence shown here is derived from an EMBL/GenBank/DDBJ whole genome shotgun (WGS) entry which is preliminary data.</text>
</comment>
<name>A0AAV9B0M6_ACOGR</name>
<sequence length="79" mass="8944">MRRVLLRGKRVRKKKIAHVRDGRSSASKMVLKKLMKLRKIVPTCEEADIDTLFRKTAGHIALLELQVSVLEGLSSLYGV</sequence>
<proteinExistence type="predicted"/>
<evidence type="ECO:0000313" key="1">
    <source>
        <dbReference type="EMBL" id="KAK1269809.1"/>
    </source>
</evidence>
<dbReference type="EMBL" id="JAUJYN010000006">
    <property type="protein sequence ID" value="KAK1269809.1"/>
    <property type="molecule type" value="Genomic_DNA"/>
</dbReference>
<dbReference type="AlphaFoldDB" id="A0AAV9B0M6"/>
<gene>
    <name evidence="1" type="ORF">QJS04_geneDACA022871</name>
</gene>
<protein>
    <submittedName>
        <fullName evidence="1">Uncharacterized protein</fullName>
    </submittedName>
</protein>
<dbReference type="Proteomes" id="UP001179952">
    <property type="component" value="Unassembled WGS sequence"/>
</dbReference>